<accession>A0ABN2EE52</accession>
<dbReference type="Proteomes" id="UP001500190">
    <property type="component" value="Unassembled WGS sequence"/>
</dbReference>
<keyword evidence="3" id="KW-1185">Reference proteome</keyword>
<evidence type="ECO:0000313" key="2">
    <source>
        <dbReference type="EMBL" id="GAA1604953.1"/>
    </source>
</evidence>
<dbReference type="RefSeq" id="WP_344197812.1">
    <property type="nucleotide sequence ID" value="NZ_BAAAND010000009.1"/>
</dbReference>
<keyword evidence="1" id="KW-1133">Transmembrane helix</keyword>
<proteinExistence type="predicted"/>
<keyword evidence="1" id="KW-0812">Transmembrane</keyword>
<sequence length="99" mass="10450">MTIAALGALCFGVVVGWITYRTLVRRTDRAALSDISSVIAAVGGAAVLGLFKDKAMFGWYSVGLAAGFIAYFILFWIINGKEGIGDVMGGTKPTPGRDF</sequence>
<dbReference type="EMBL" id="BAAAND010000009">
    <property type="protein sequence ID" value="GAA1604953.1"/>
    <property type="molecule type" value="Genomic_DNA"/>
</dbReference>
<name>A0ABN2EE52_9ACTN</name>
<gene>
    <name evidence="2" type="ORF">GCM10009742_62250</name>
</gene>
<reference evidence="2 3" key="1">
    <citation type="journal article" date="2019" name="Int. J. Syst. Evol. Microbiol.">
        <title>The Global Catalogue of Microorganisms (GCM) 10K type strain sequencing project: providing services to taxonomists for standard genome sequencing and annotation.</title>
        <authorList>
            <consortium name="The Broad Institute Genomics Platform"/>
            <consortium name="The Broad Institute Genome Sequencing Center for Infectious Disease"/>
            <person name="Wu L."/>
            <person name="Ma J."/>
        </authorList>
    </citation>
    <scope>NUCLEOTIDE SEQUENCE [LARGE SCALE GENOMIC DNA]</scope>
    <source>
        <strain evidence="2 3">JCM 14304</strain>
    </source>
</reference>
<protein>
    <submittedName>
        <fullName evidence="2">Uncharacterized protein</fullName>
    </submittedName>
</protein>
<feature type="transmembrane region" description="Helical" evidence="1">
    <location>
        <begin position="6"/>
        <end position="24"/>
    </location>
</feature>
<organism evidence="2 3">
    <name type="scientific">Kribbella karoonensis</name>
    <dbReference type="NCBI Taxonomy" id="324851"/>
    <lineage>
        <taxon>Bacteria</taxon>
        <taxon>Bacillati</taxon>
        <taxon>Actinomycetota</taxon>
        <taxon>Actinomycetes</taxon>
        <taxon>Propionibacteriales</taxon>
        <taxon>Kribbellaceae</taxon>
        <taxon>Kribbella</taxon>
    </lineage>
</organism>
<evidence type="ECO:0000313" key="3">
    <source>
        <dbReference type="Proteomes" id="UP001500190"/>
    </source>
</evidence>
<feature type="transmembrane region" description="Helical" evidence="1">
    <location>
        <begin position="31"/>
        <end position="51"/>
    </location>
</feature>
<keyword evidence="1" id="KW-0472">Membrane</keyword>
<comment type="caution">
    <text evidence="2">The sequence shown here is derived from an EMBL/GenBank/DDBJ whole genome shotgun (WGS) entry which is preliminary data.</text>
</comment>
<feature type="transmembrane region" description="Helical" evidence="1">
    <location>
        <begin position="57"/>
        <end position="78"/>
    </location>
</feature>
<evidence type="ECO:0000256" key="1">
    <source>
        <dbReference type="SAM" id="Phobius"/>
    </source>
</evidence>